<sequence length="702" mass="78695">MALINTLRNKMGKVVVVVISAAILSFILTDLLGPNSTILGNNSRNVGEIAGEDIPIDLYQAKIQQLERRYGGQITENQRHSIRQTAWDGLISDIAFGKEFQKLGIEVSDDELFDMVQGKNMSAGIIQSFSDPQTGEFNKDQLVAYLNYLANLSVDHPDRVNWSQFENDLRTGRRRLKYDNLLVLSNYVTNDEAKLNYVDQTAVAEIKYLYVPFYTVNDSAINVTDNALKTYLNNHKADFNVDESRSLSYVNFPIVPSATDTADFNAEIEQLKIDFANATNDSLYARINTDGGISYSRHHIGNLPPNLEGIASNLTIGAIWGPYPDNAGRYKIFKISDIYEDTVYSANVRHILFRADDDTEESKNEARAEARKILREIKNGADFAEMAREHGTDGTASRGGDLGWGTEGQSWVPKFEEPIFKANKAGLVNDVVETEYGFHIIDIVEPKTNVGYKIATIERELIPSDETRNDIYRKAEFFAYNAKDYDTFITTAEKDTLQVNTADKLGKNDRRINDLSNARAVVQWLYRDASMKKVSEVFELDNNYVIAVMTGETEEGTADVDDVRDQLTVKVENDLKGDFIVEKLQGLEGSLDDIASAYGSDANVYTSSDLKFNTNSLPTVGYSPEAVGRAFGLKAGERSAAFKTDNGVLIIEMVNFTDAPEIADYTTYKDQLIQAKKSRVSFSIMEAIKEFSDIEDERYRFQ</sequence>
<keyword evidence="6 12" id="KW-0472">Membrane</keyword>
<keyword evidence="4 12" id="KW-0812">Transmembrane</keyword>
<feature type="transmembrane region" description="Helical" evidence="12">
    <location>
        <begin position="12"/>
        <end position="33"/>
    </location>
</feature>
<name>A0ABT8KVN8_9BACT</name>
<dbReference type="InterPro" id="IPR000297">
    <property type="entry name" value="PPIase_PpiC"/>
</dbReference>
<dbReference type="PANTHER" id="PTHR47529">
    <property type="entry name" value="PEPTIDYL-PROLYL CIS-TRANS ISOMERASE D"/>
    <property type="match status" value="1"/>
</dbReference>
<evidence type="ECO:0000313" key="14">
    <source>
        <dbReference type="EMBL" id="MDN5204463.1"/>
    </source>
</evidence>
<evidence type="ECO:0000256" key="8">
    <source>
        <dbReference type="ARBA" id="ARBA00038408"/>
    </source>
</evidence>
<dbReference type="PANTHER" id="PTHR47529:SF1">
    <property type="entry name" value="PERIPLASMIC CHAPERONE PPID"/>
    <property type="match status" value="1"/>
</dbReference>
<evidence type="ECO:0000256" key="10">
    <source>
        <dbReference type="ARBA" id="ARBA00042775"/>
    </source>
</evidence>
<keyword evidence="5 12" id="KW-1133">Transmembrane helix</keyword>
<keyword evidence="2" id="KW-1003">Cell membrane</keyword>
<evidence type="ECO:0000256" key="4">
    <source>
        <dbReference type="ARBA" id="ARBA00022692"/>
    </source>
</evidence>
<evidence type="ECO:0000256" key="12">
    <source>
        <dbReference type="SAM" id="Phobius"/>
    </source>
</evidence>
<feature type="domain" description="PpiC" evidence="13">
    <location>
        <begin position="343"/>
        <end position="445"/>
    </location>
</feature>
<dbReference type="Pfam" id="PF13616">
    <property type="entry name" value="Rotamase_3"/>
    <property type="match status" value="1"/>
</dbReference>
<keyword evidence="3" id="KW-0997">Cell inner membrane</keyword>
<protein>
    <recommendedName>
        <fullName evidence="9">Periplasmic chaperone PpiD</fullName>
    </recommendedName>
    <alternativeName>
        <fullName evidence="10">Periplasmic folding chaperone</fullName>
    </alternativeName>
</protein>
<dbReference type="Gene3D" id="3.10.50.40">
    <property type="match status" value="1"/>
</dbReference>
<gene>
    <name evidence="14" type="ORF">QQ008_23925</name>
</gene>
<dbReference type="SUPFAM" id="SSF109998">
    <property type="entry name" value="Triger factor/SurA peptide-binding domain-like"/>
    <property type="match status" value="1"/>
</dbReference>
<dbReference type="Pfam" id="PF13623">
    <property type="entry name" value="SurA_N_2"/>
    <property type="match status" value="1"/>
</dbReference>
<dbReference type="Proteomes" id="UP001172082">
    <property type="component" value="Unassembled WGS sequence"/>
</dbReference>
<evidence type="ECO:0000313" key="15">
    <source>
        <dbReference type="Proteomes" id="UP001172082"/>
    </source>
</evidence>
<comment type="caution">
    <text evidence="14">The sequence shown here is derived from an EMBL/GenBank/DDBJ whole genome shotgun (WGS) entry which is preliminary data.</text>
</comment>
<keyword evidence="15" id="KW-1185">Reference proteome</keyword>
<evidence type="ECO:0000256" key="2">
    <source>
        <dbReference type="ARBA" id="ARBA00022475"/>
    </source>
</evidence>
<comment type="subcellular location">
    <subcellularLocation>
        <location evidence="1">Cell inner membrane</location>
        <topology evidence="1">Single-pass type II membrane protein</topology>
        <orientation evidence="1">Periplasmic side</orientation>
    </subcellularLocation>
</comment>
<dbReference type="InterPro" id="IPR046357">
    <property type="entry name" value="PPIase_dom_sf"/>
</dbReference>
<evidence type="ECO:0000259" key="13">
    <source>
        <dbReference type="PROSITE" id="PS50198"/>
    </source>
</evidence>
<evidence type="ECO:0000256" key="3">
    <source>
        <dbReference type="ARBA" id="ARBA00022519"/>
    </source>
</evidence>
<organism evidence="14 15">
    <name type="scientific">Splendidivirga corallicola</name>
    <dbReference type="NCBI Taxonomy" id="3051826"/>
    <lineage>
        <taxon>Bacteria</taxon>
        <taxon>Pseudomonadati</taxon>
        <taxon>Bacteroidota</taxon>
        <taxon>Cytophagia</taxon>
        <taxon>Cytophagales</taxon>
        <taxon>Splendidivirgaceae</taxon>
        <taxon>Splendidivirga</taxon>
    </lineage>
</organism>
<comment type="similarity">
    <text evidence="8">Belongs to the PpiD chaperone family.</text>
</comment>
<feature type="domain" description="PpiC" evidence="13">
    <location>
        <begin position="566"/>
        <end position="655"/>
    </location>
</feature>
<dbReference type="EMBL" id="JAUJEA010000011">
    <property type="protein sequence ID" value="MDN5204463.1"/>
    <property type="molecule type" value="Genomic_DNA"/>
</dbReference>
<evidence type="ECO:0000256" key="9">
    <source>
        <dbReference type="ARBA" id="ARBA00040743"/>
    </source>
</evidence>
<dbReference type="InterPro" id="IPR027304">
    <property type="entry name" value="Trigger_fact/SurA_dom_sf"/>
</dbReference>
<evidence type="ECO:0000256" key="7">
    <source>
        <dbReference type="ARBA" id="ARBA00023186"/>
    </source>
</evidence>
<dbReference type="SUPFAM" id="SSF54534">
    <property type="entry name" value="FKBP-like"/>
    <property type="match status" value="1"/>
</dbReference>
<reference evidence="14" key="1">
    <citation type="submission" date="2023-06" db="EMBL/GenBank/DDBJ databases">
        <title>Genomic of Parafulvivirga corallium.</title>
        <authorList>
            <person name="Wang G."/>
        </authorList>
    </citation>
    <scope>NUCLEOTIDE SEQUENCE</scope>
    <source>
        <strain evidence="14">BMA10</strain>
    </source>
</reference>
<evidence type="ECO:0000256" key="6">
    <source>
        <dbReference type="ARBA" id="ARBA00023136"/>
    </source>
</evidence>
<dbReference type="InterPro" id="IPR052029">
    <property type="entry name" value="PpiD_chaperone"/>
</dbReference>
<dbReference type="RefSeq" id="WP_346754485.1">
    <property type="nucleotide sequence ID" value="NZ_JAUJEA010000011.1"/>
</dbReference>
<evidence type="ECO:0000256" key="5">
    <source>
        <dbReference type="ARBA" id="ARBA00022989"/>
    </source>
</evidence>
<keyword evidence="11" id="KW-0697">Rotamase</keyword>
<dbReference type="PROSITE" id="PS50198">
    <property type="entry name" value="PPIC_PPIASE_2"/>
    <property type="match status" value="2"/>
</dbReference>
<keyword evidence="11" id="KW-0413">Isomerase</keyword>
<evidence type="ECO:0000256" key="11">
    <source>
        <dbReference type="PROSITE-ProRule" id="PRU00278"/>
    </source>
</evidence>
<accession>A0ABT8KVN8</accession>
<keyword evidence="7" id="KW-0143">Chaperone</keyword>
<proteinExistence type="inferred from homology"/>
<evidence type="ECO:0000256" key="1">
    <source>
        <dbReference type="ARBA" id="ARBA00004382"/>
    </source>
</evidence>